<dbReference type="NCBIfam" id="NF040785">
    <property type="entry name" value="CD3324_fam"/>
    <property type="match status" value="1"/>
</dbReference>
<dbReference type="EMBL" id="FQYQ01000007">
    <property type="protein sequence ID" value="SHI95234.1"/>
    <property type="molecule type" value="Genomic_DNA"/>
</dbReference>
<dbReference type="OrthoDB" id="9800398at2"/>
<dbReference type="InterPro" id="IPR009057">
    <property type="entry name" value="Homeodomain-like_sf"/>
</dbReference>
<protein>
    <submittedName>
        <fullName evidence="2">Mor transcription activator family protein</fullName>
    </submittedName>
</protein>
<gene>
    <name evidence="2" type="ORF">SAMN02745725_01453</name>
</gene>
<dbReference type="RefSeq" id="WP_026511000.1">
    <property type="nucleotide sequence ID" value="NZ_FQYQ01000007.1"/>
</dbReference>
<keyword evidence="3" id="KW-1185">Reference proteome</keyword>
<organism evidence="2 3">
    <name type="scientific">Pseudobutyrivibrio xylanivorans DSM 14809</name>
    <dbReference type="NCBI Taxonomy" id="1123012"/>
    <lineage>
        <taxon>Bacteria</taxon>
        <taxon>Bacillati</taxon>
        <taxon>Bacillota</taxon>
        <taxon>Clostridia</taxon>
        <taxon>Lachnospirales</taxon>
        <taxon>Lachnospiraceae</taxon>
        <taxon>Pseudobutyrivibrio</taxon>
    </lineage>
</organism>
<feature type="domain" description="Mor transcription activator" evidence="1">
    <location>
        <begin position="11"/>
        <end position="86"/>
    </location>
</feature>
<dbReference type="Gene3D" id="1.10.10.60">
    <property type="entry name" value="Homeodomain-like"/>
    <property type="match status" value="1"/>
</dbReference>
<sequence>MSYIKAENVLPQELIETIQQYVDGKLIYIPCKEKQEWGTTTSAKVFFRERNEEIYENYIGGIGIHELAHRFSLSEKSIQRILRNQRLALSKGAPSV</sequence>
<evidence type="ECO:0000259" key="1">
    <source>
        <dbReference type="Pfam" id="PF08765"/>
    </source>
</evidence>
<evidence type="ECO:0000313" key="3">
    <source>
        <dbReference type="Proteomes" id="UP000184185"/>
    </source>
</evidence>
<dbReference type="AlphaFoldDB" id="A0A1M6FBV2"/>
<accession>A0A1M6FBV2</accession>
<dbReference type="InterPro" id="IPR052411">
    <property type="entry name" value="c-mor_Regulatory_Protein"/>
</dbReference>
<dbReference type="InterPro" id="IPR049739">
    <property type="entry name" value="YraL-like"/>
</dbReference>
<dbReference type="InterPro" id="IPR014875">
    <property type="entry name" value="Mor_transcription_activator"/>
</dbReference>
<proteinExistence type="predicted"/>
<reference evidence="2 3" key="1">
    <citation type="submission" date="2016-11" db="EMBL/GenBank/DDBJ databases">
        <authorList>
            <person name="Jaros S."/>
            <person name="Januszkiewicz K."/>
            <person name="Wedrychowicz H."/>
        </authorList>
    </citation>
    <scope>NUCLEOTIDE SEQUENCE [LARGE SCALE GENOMIC DNA]</scope>
    <source>
        <strain evidence="2 3">DSM 14809</strain>
    </source>
</reference>
<dbReference type="PANTHER" id="PTHR37812:SF1">
    <property type="entry name" value="MU-LIKE PROPHAGE FLUMU PROTEIN C"/>
    <property type="match status" value="1"/>
</dbReference>
<evidence type="ECO:0000313" key="2">
    <source>
        <dbReference type="EMBL" id="SHI95234.1"/>
    </source>
</evidence>
<dbReference type="PANTHER" id="PTHR37812">
    <property type="entry name" value="MU-LIKE PROPHAGE FLUMU PROTEIN C"/>
    <property type="match status" value="1"/>
</dbReference>
<dbReference type="Proteomes" id="UP000184185">
    <property type="component" value="Unassembled WGS sequence"/>
</dbReference>
<dbReference type="Pfam" id="PF08765">
    <property type="entry name" value="Mor"/>
    <property type="match status" value="1"/>
</dbReference>
<dbReference type="SUPFAM" id="SSF46689">
    <property type="entry name" value="Homeodomain-like"/>
    <property type="match status" value="1"/>
</dbReference>
<name>A0A1M6FBV2_PSEXY</name>